<evidence type="ECO:0000256" key="1">
    <source>
        <dbReference type="SAM" id="Coils"/>
    </source>
</evidence>
<feature type="coiled-coil region" evidence="1">
    <location>
        <begin position="358"/>
        <end position="407"/>
    </location>
</feature>
<reference evidence="2 3" key="1">
    <citation type="journal article" date="2020" name="ISME J.">
        <title>Comparative genomics reveals insights into cyanobacterial evolution and habitat adaptation.</title>
        <authorList>
            <person name="Chen M.Y."/>
            <person name="Teng W.K."/>
            <person name="Zhao L."/>
            <person name="Hu C.X."/>
            <person name="Zhou Y.K."/>
            <person name="Han B.P."/>
            <person name="Song L.R."/>
            <person name="Shu W.S."/>
        </authorList>
    </citation>
    <scope>NUCLEOTIDE SEQUENCE [LARGE SCALE GENOMIC DNA]</scope>
    <source>
        <strain evidence="2 3">FACHB-3921</strain>
    </source>
</reference>
<keyword evidence="3" id="KW-1185">Reference proteome</keyword>
<sequence length="583" mass="67625">MLYLAEVQKQKGGLLSGSSKTELKLLACQRTDQNWSTVSEEVIAAEEASKLNDGALVLVELTPNRQVQRIQEAGRPLVNILQNFSRQLEKYKLKEDEIDQWKESLTFQAQELNRREMDMEVRLEQLHEMEDEFQRLEAQKQEVDTSREQIEQLQAEVERNRQELEGAWEHLRGEQRRLEERLQEGNVLDATQSQAMSELLDRLSSRIAPTETVREHLRVAVELIEKQQATLNPHWQNLEQQKTLVHQKQEEADKLAQTYSDRQNSFKQAQDSLQQQTAQLKVNTTSLIAKEEHIRFVREQLQSQDTLYQQINFLAASSGNAVPSQKLDVQALENMPLDELQKIVQDLIDKLGIDSSFVHDQEQELTYKQQTIEELQQKINQASGQDLVNLQLELSDERDLYQMLNQTLVGQRRNLLARQKLIQQHQNVLLRRQGQPVPTTEEDNSVDFSPILQQIETQRQKQSQELQQLEREIEQMRSAIELDQGMIDNQAHDLQEKEKELKTIESDLLSLKTATAECWGRINLYQEALQPIQDCVDELRQKLQGIGESLAQIQETGDYQLQTITEIRQTINSFISQPELLAS</sequence>
<dbReference type="EMBL" id="JACJQL010000097">
    <property type="protein sequence ID" value="MBD2255462.1"/>
    <property type="molecule type" value="Genomic_DNA"/>
</dbReference>
<keyword evidence="1" id="KW-0175">Coiled coil</keyword>
<organism evidence="2 3">
    <name type="scientific">Nostoc parmelioides FACHB-3921</name>
    <dbReference type="NCBI Taxonomy" id="2692909"/>
    <lineage>
        <taxon>Bacteria</taxon>
        <taxon>Bacillati</taxon>
        <taxon>Cyanobacteriota</taxon>
        <taxon>Cyanophyceae</taxon>
        <taxon>Nostocales</taxon>
        <taxon>Nostocaceae</taxon>
        <taxon>Nostoc</taxon>
    </lineage>
</organism>
<feature type="coiled-coil region" evidence="1">
    <location>
        <begin position="109"/>
        <end position="181"/>
    </location>
</feature>
<evidence type="ECO:0000313" key="3">
    <source>
        <dbReference type="Proteomes" id="UP000621307"/>
    </source>
</evidence>
<protein>
    <recommendedName>
        <fullName evidence="4">Chromosome partition protein Smc</fullName>
    </recommendedName>
</protein>
<name>A0ABR8BMX3_9NOSO</name>
<gene>
    <name evidence="2" type="ORF">H6G14_30090</name>
</gene>
<feature type="coiled-coil region" evidence="1">
    <location>
        <begin position="452"/>
        <end position="556"/>
    </location>
</feature>
<evidence type="ECO:0008006" key="4">
    <source>
        <dbReference type="Google" id="ProtNLM"/>
    </source>
</evidence>
<evidence type="ECO:0000313" key="2">
    <source>
        <dbReference type="EMBL" id="MBD2255462.1"/>
    </source>
</evidence>
<dbReference type="RefSeq" id="WP_190572364.1">
    <property type="nucleotide sequence ID" value="NZ_JACJQL010000097.1"/>
</dbReference>
<comment type="caution">
    <text evidence="2">The sequence shown here is derived from an EMBL/GenBank/DDBJ whole genome shotgun (WGS) entry which is preliminary data.</text>
</comment>
<accession>A0ABR8BMX3</accession>
<proteinExistence type="predicted"/>
<dbReference type="InterPro" id="IPR047813">
    <property type="entry name" value="HmpF"/>
</dbReference>
<dbReference type="Proteomes" id="UP000621307">
    <property type="component" value="Unassembled WGS sequence"/>
</dbReference>
<dbReference type="NCBIfam" id="NF038350">
    <property type="entry name" value="taxis_HmpF"/>
    <property type="match status" value="1"/>
</dbReference>